<dbReference type="EMBL" id="QGKV02000649">
    <property type="protein sequence ID" value="KAF3575463.1"/>
    <property type="molecule type" value="Genomic_DNA"/>
</dbReference>
<evidence type="ECO:0000256" key="14">
    <source>
        <dbReference type="ARBA" id="ARBA00023285"/>
    </source>
</evidence>
<dbReference type="NCBIfam" id="TIGR01034">
    <property type="entry name" value="metK"/>
    <property type="match status" value="1"/>
</dbReference>
<dbReference type="Gene3D" id="1.20.120.1770">
    <property type="match status" value="1"/>
</dbReference>
<dbReference type="Gene3D" id="3.30.300.10">
    <property type="match status" value="3"/>
</dbReference>
<comment type="cofactor">
    <cofactor evidence="15">
        <name>Mn(2+)</name>
        <dbReference type="ChEBI" id="CHEBI:29035"/>
    </cofactor>
    <cofactor evidence="15">
        <name>Mg(2+)</name>
        <dbReference type="ChEBI" id="CHEBI:18420"/>
    </cofactor>
    <cofactor evidence="15">
        <name>Co(2+)</name>
        <dbReference type="ChEBI" id="CHEBI:48828"/>
    </cofactor>
    <text evidence="15">Binds 2 divalent ions per subunit. The metal ions interact primarily with the substrate. Can utilize magnesium, manganese or cobalt (in vitro).</text>
</comment>
<dbReference type="Pfam" id="PF13301">
    <property type="entry name" value="DUF4079"/>
    <property type="match status" value="1"/>
</dbReference>
<comment type="catalytic activity">
    <reaction evidence="15">
        <text>L-methionine + ATP + H2O = S-adenosyl-L-methionine + phosphate + diphosphate</text>
        <dbReference type="Rhea" id="RHEA:21080"/>
        <dbReference type="ChEBI" id="CHEBI:15377"/>
        <dbReference type="ChEBI" id="CHEBI:30616"/>
        <dbReference type="ChEBI" id="CHEBI:33019"/>
        <dbReference type="ChEBI" id="CHEBI:43474"/>
        <dbReference type="ChEBI" id="CHEBI:57844"/>
        <dbReference type="ChEBI" id="CHEBI:59789"/>
        <dbReference type="EC" id="2.5.1.6"/>
    </reaction>
</comment>
<evidence type="ECO:0000256" key="11">
    <source>
        <dbReference type="ARBA" id="ARBA00022840"/>
    </source>
</evidence>
<comment type="pathway">
    <text evidence="4 15">Amino-acid biosynthesis; S-adenosyl-L-methionine biosynthesis; S-adenosyl-L-methionine from L-methionine: step 1/1.</text>
</comment>
<name>A0ABQ7DBM9_BRACR</name>
<evidence type="ECO:0000256" key="3">
    <source>
        <dbReference type="ARBA" id="ARBA00004496"/>
    </source>
</evidence>
<comment type="cofactor">
    <cofactor evidence="2">
        <name>Mg(2+)</name>
        <dbReference type="ChEBI" id="CHEBI:18420"/>
    </cofactor>
</comment>
<dbReference type="Pfam" id="PF02772">
    <property type="entry name" value="S-AdoMet_synt_M"/>
    <property type="match status" value="1"/>
</dbReference>
<feature type="domain" description="S-adenosylmethionine synthetase N-terminal" evidence="19">
    <location>
        <begin position="333"/>
        <end position="430"/>
    </location>
</feature>
<keyword evidence="23" id="KW-1185">Reference proteome</keyword>
<dbReference type="InterPro" id="IPR002133">
    <property type="entry name" value="S-AdoMet_synthetase"/>
</dbReference>
<keyword evidence="18" id="KW-0812">Transmembrane</keyword>
<protein>
    <recommendedName>
        <fullName evidence="15">S-adenosylmethionine synthase</fullName>
        <ecNumber evidence="15">2.5.1.6</ecNumber>
    </recommendedName>
</protein>
<evidence type="ECO:0000256" key="5">
    <source>
        <dbReference type="ARBA" id="ARBA00009685"/>
    </source>
</evidence>
<dbReference type="PROSITE" id="PS00377">
    <property type="entry name" value="ADOMET_SYNTHASE_2"/>
    <property type="match status" value="1"/>
</dbReference>
<gene>
    <name evidence="22" type="ORF">DY000_02029244</name>
</gene>
<keyword evidence="13 15" id="KW-0630">Potassium</keyword>
<dbReference type="InterPro" id="IPR022629">
    <property type="entry name" value="S-AdoMet_synt_central"/>
</dbReference>
<organism evidence="22 23">
    <name type="scientific">Brassica cretica</name>
    <name type="common">Mustard</name>
    <dbReference type="NCBI Taxonomy" id="69181"/>
    <lineage>
        <taxon>Eukaryota</taxon>
        <taxon>Viridiplantae</taxon>
        <taxon>Streptophyta</taxon>
        <taxon>Embryophyta</taxon>
        <taxon>Tracheophyta</taxon>
        <taxon>Spermatophyta</taxon>
        <taxon>Magnoliopsida</taxon>
        <taxon>eudicotyledons</taxon>
        <taxon>Gunneridae</taxon>
        <taxon>Pentapetalae</taxon>
        <taxon>rosids</taxon>
        <taxon>malvids</taxon>
        <taxon>Brassicales</taxon>
        <taxon>Brassicaceae</taxon>
        <taxon>Brassiceae</taxon>
        <taxon>Brassica</taxon>
    </lineage>
</organism>
<keyword evidence="18" id="KW-1133">Transmembrane helix</keyword>
<evidence type="ECO:0000256" key="4">
    <source>
        <dbReference type="ARBA" id="ARBA00005224"/>
    </source>
</evidence>
<evidence type="ECO:0000256" key="18">
    <source>
        <dbReference type="SAM" id="Phobius"/>
    </source>
</evidence>
<keyword evidence="9 15" id="KW-0479">Metal-binding</keyword>
<dbReference type="HAMAP" id="MF_00086">
    <property type="entry name" value="S_AdoMet_synth1"/>
    <property type="match status" value="1"/>
</dbReference>
<dbReference type="PROSITE" id="PS00376">
    <property type="entry name" value="ADOMET_SYNTHASE_1"/>
    <property type="match status" value="1"/>
</dbReference>
<feature type="transmembrane region" description="Helical" evidence="18">
    <location>
        <begin position="228"/>
        <end position="248"/>
    </location>
</feature>
<keyword evidence="7 15" id="KW-0554">One-carbon metabolism</keyword>
<dbReference type="InterPro" id="IPR022630">
    <property type="entry name" value="S-AdoMet_synt_C"/>
</dbReference>
<evidence type="ECO:0000256" key="15">
    <source>
        <dbReference type="RuleBase" id="RU000541"/>
    </source>
</evidence>
<dbReference type="InterPro" id="IPR025067">
    <property type="entry name" value="DUF4079"/>
</dbReference>
<feature type="compositionally biased region" description="Low complexity" evidence="17">
    <location>
        <begin position="21"/>
        <end position="31"/>
    </location>
</feature>
<dbReference type="PANTHER" id="PTHR11964">
    <property type="entry name" value="S-ADENOSYLMETHIONINE SYNTHETASE"/>
    <property type="match status" value="1"/>
</dbReference>
<evidence type="ECO:0000256" key="12">
    <source>
        <dbReference type="ARBA" id="ARBA00022842"/>
    </source>
</evidence>
<feature type="transmembrane region" description="Helical" evidence="18">
    <location>
        <begin position="164"/>
        <end position="184"/>
    </location>
</feature>
<evidence type="ECO:0000256" key="6">
    <source>
        <dbReference type="ARBA" id="ARBA00022490"/>
    </source>
</evidence>
<feature type="transmembrane region" description="Helical" evidence="18">
    <location>
        <begin position="196"/>
        <end position="216"/>
    </location>
</feature>
<evidence type="ECO:0000256" key="16">
    <source>
        <dbReference type="RuleBase" id="RU004462"/>
    </source>
</evidence>
<keyword evidence="6" id="KW-0963">Cytoplasm</keyword>
<keyword evidence="12 15" id="KW-0460">Magnesium</keyword>
<dbReference type="InterPro" id="IPR022628">
    <property type="entry name" value="S-AdoMet_synt_N"/>
</dbReference>
<keyword evidence="10 15" id="KW-0547">Nucleotide-binding</keyword>
<feature type="transmembrane region" description="Helical" evidence="18">
    <location>
        <begin position="84"/>
        <end position="106"/>
    </location>
</feature>
<comment type="cofactor">
    <cofactor evidence="15">
        <name>K(+)</name>
        <dbReference type="ChEBI" id="CHEBI:29103"/>
    </cofactor>
    <text evidence="15">Binds 1 potassium ion per subunit. The potassium ion interacts primarily with the substrate.</text>
</comment>
<feature type="region of interest" description="Disordered" evidence="17">
    <location>
        <begin position="1"/>
        <end position="43"/>
    </location>
</feature>
<evidence type="ECO:0000256" key="17">
    <source>
        <dbReference type="SAM" id="MobiDB-lite"/>
    </source>
</evidence>
<evidence type="ECO:0000256" key="9">
    <source>
        <dbReference type="ARBA" id="ARBA00022723"/>
    </source>
</evidence>
<comment type="subcellular location">
    <subcellularLocation>
        <location evidence="3">Cytoplasm</location>
    </subcellularLocation>
</comment>
<reference evidence="22 23" key="1">
    <citation type="journal article" date="2020" name="BMC Genomics">
        <title>Intraspecific diversification of the crop wild relative Brassica cretica Lam. using demographic model selection.</title>
        <authorList>
            <person name="Kioukis A."/>
            <person name="Michalopoulou V.A."/>
            <person name="Briers L."/>
            <person name="Pirintsos S."/>
            <person name="Studholme D.J."/>
            <person name="Pavlidis P."/>
            <person name="Sarris P.F."/>
        </authorList>
    </citation>
    <scope>NUCLEOTIDE SEQUENCE [LARGE SCALE GENOMIC DNA]</scope>
    <source>
        <strain evidence="23">cv. PFS-1207/04</strain>
    </source>
</reference>
<evidence type="ECO:0000256" key="7">
    <source>
        <dbReference type="ARBA" id="ARBA00022563"/>
    </source>
</evidence>
<comment type="similarity">
    <text evidence="5 16">Belongs to the AdoMet synthase family.</text>
</comment>
<comment type="function">
    <text evidence="15">Catalyzes the formation of S-adenosylmethionine from methionine and ATP.</text>
</comment>
<feature type="domain" description="S-adenosylmethionine synthetase central" evidence="20">
    <location>
        <begin position="446"/>
        <end position="567"/>
    </location>
</feature>
<evidence type="ECO:0000313" key="22">
    <source>
        <dbReference type="EMBL" id="KAF3575463.1"/>
    </source>
</evidence>
<evidence type="ECO:0000256" key="2">
    <source>
        <dbReference type="ARBA" id="ARBA00001946"/>
    </source>
</evidence>
<comment type="caution">
    <text evidence="22">The sequence shown here is derived from an EMBL/GenBank/DDBJ whole genome shotgun (WGS) entry which is preliminary data.</text>
</comment>
<evidence type="ECO:0000259" key="20">
    <source>
        <dbReference type="Pfam" id="PF02772"/>
    </source>
</evidence>
<keyword evidence="8 15" id="KW-0808">Transferase</keyword>
<dbReference type="InterPro" id="IPR022631">
    <property type="entry name" value="ADOMET_SYNTHASE_CS"/>
</dbReference>
<dbReference type="Pfam" id="PF02773">
    <property type="entry name" value="S-AdoMet_synt_C"/>
    <property type="match status" value="1"/>
</dbReference>
<accession>A0ABQ7DBM9</accession>
<evidence type="ECO:0000259" key="21">
    <source>
        <dbReference type="Pfam" id="PF02773"/>
    </source>
</evidence>
<evidence type="ECO:0000313" key="23">
    <source>
        <dbReference type="Proteomes" id="UP000266723"/>
    </source>
</evidence>
<evidence type="ECO:0000256" key="10">
    <source>
        <dbReference type="ARBA" id="ARBA00022741"/>
    </source>
</evidence>
<comment type="cofactor">
    <cofactor evidence="1">
        <name>Co(2+)</name>
        <dbReference type="ChEBI" id="CHEBI:48828"/>
    </cofactor>
</comment>
<sequence length="719" mass="77953">MAAITAFSSALPSPISPPTASPLLSSPPSLSRFPNASPFPSLSTSRRRNILAFSSINNGDDAVEETRSDDDDSRETLMLSVSPLPLLLVATLPGAGTVRSVIGPFVEIVKSLNLPDWLVHWGHPGNMAVVLFAMGGYGTYLGFRIRYSDDIEEKAKAKDLHPKLLAGMFFFFSLGATGGITSLLTSDKPIFESPHAVTGFIGLALLTIQTVLPTLFKDKPELRGVHGILGSGIMALFLVHAAFGLQLATSHRLLLLNTRSNGVKESHYPTLKTRDRISANHIIAQEERANTHRASRTPSHPPSFSHSPLLDKISRLQISNLTSILPSPDMETFLFTSESVNEGHPDKLCDQVSDAILDACLEQDPESKVACETCTKTNMVMVFGEITTSAKVDYEKIVRSTCREIGFISADVGLDADKCNVLVNIEQQSPDIAQGVHGHLTKKPEDIGAGDQGHMFGYATDETPELMPLTHVLATKLGAKLTEVRKNKTCPWLRPDGKTQVTVEYKNDGGAMIPIRVHTVLISTQHDETVTNDEIAADLKEHVIKPVIPAKYLDDNTIFHLNPSGRFVIGGPHGDAGLTGRKIIIDTYGGWGAHGGGAFSGKDPTKVDRSGAYIVRQAAKSVVAGGLARRCIVQVSYAIGVPEPLSVFVDTYKTGTIPDKDILVLIKEAFDFRPGMMAINLDLKRGGNFRFQKTAAYGHFGRDDPDFTWEVVKPLKPKA</sequence>
<feature type="domain" description="S-adenosylmethionine synthetase C-terminal" evidence="21">
    <location>
        <begin position="569"/>
        <end position="710"/>
    </location>
</feature>
<feature type="compositionally biased region" description="Polar residues" evidence="17">
    <location>
        <begin position="32"/>
        <end position="43"/>
    </location>
</feature>
<keyword evidence="14" id="KW-0170">Cobalt</keyword>
<evidence type="ECO:0000256" key="13">
    <source>
        <dbReference type="ARBA" id="ARBA00022958"/>
    </source>
</evidence>
<keyword evidence="18" id="KW-0472">Membrane</keyword>
<dbReference type="Proteomes" id="UP000266723">
    <property type="component" value="Unassembled WGS sequence"/>
</dbReference>
<proteinExistence type="inferred from homology"/>
<dbReference type="Pfam" id="PF00438">
    <property type="entry name" value="S-AdoMet_synt_N"/>
    <property type="match status" value="1"/>
</dbReference>
<dbReference type="EC" id="2.5.1.6" evidence="15"/>
<dbReference type="CDD" id="cd18079">
    <property type="entry name" value="S-AdoMet_synt"/>
    <property type="match status" value="1"/>
</dbReference>
<dbReference type="SUPFAM" id="SSF55973">
    <property type="entry name" value="S-adenosylmethionine synthetase"/>
    <property type="match status" value="3"/>
</dbReference>
<feature type="transmembrane region" description="Helical" evidence="18">
    <location>
        <begin position="126"/>
        <end position="143"/>
    </location>
</feature>
<dbReference type="InterPro" id="IPR022636">
    <property type="entry name" value="S-AdoMet_synthetase_sfam"/>
</dbReference>
<evidence type="ECO:0000256" key="8">
    <source>
        <dbReference type="ARBA" id="ARBA00022679"/>
    </source>
</evidence>
<keyword evidence="11 15" id="KW-0067">ATP-binding</keyword>
<evidence type="ECO:0000256" key="1">
    <source>
        <dbReference type="ARBA" id="ARBA00001941"/>
    </source>
</evidence>
<evidence type="ECO:0000259" key="19">
    <source>
        <dbReference type="Pfam" id="PF00438"/>
    </source>
</evidence>